<sequence length="107" mass="12256">MCRSKEYQASRMPSRRNFLQLANLQEGLIVSLKTAERSTCLVVCLIDRLERIIRWCWEAPNRSSGHTSTVHHCCTYSLNAVDKSHLLRSFCVASHLSSVLQCRNSFV</sequence>
<name>A0A8X6IB53_TRICU</name>
<keyword evidence="2" id="KW-1185">Reference proteome</keyword>
<dbReference type="EMBL" id="BMAO01003926">
    <property type="protein sequence ID" value="GFQ91082.1"/>
    <property type="molecule type" value="Genomic_DNA"/>
</dbReference>
<accession>A0A8X6IB53</accession>
<proteinExistence type="predicted"/>
<gene>
    <name evidence="1" type="ORF">TNCT_355351</name>
</gene>
<reference evidence="1" key="1">
    <citation type="submission" date="2020-07" db="EMBL/GenBank/DDBJ databases">
        <title>Multicomponent nature underlies the extraordinary mechanical properties of spider dragline silk.</title>
        <authorList>
            <person name="Kono N."/>
            <person name="Nakamura H."/>
            <person name="Mori M."/>
            <person name="Yoshida Y."/>
            <person name="Ohtoshi R."/>
            <person name="Malay A.D."/>
            <person name="Moran D.A.P."/>
            <person name="Tomita M."/>
            <person name="Numata K."/>
            <person name="Arakawa K."/>
        </authorList>
    </citation>
    <scope>NUCLEOTIDE SEQUENCE</scope>
</reference>
<comment type="caution">
    <text evidence="1">The sequence shown here is derived from an EMBL/GenBank/DDBJ whole genome shotgun (WGS) entry which is preliminary data.</text>
</comment>
<evidence type="ECO:0000313" key="2">
    <source>
        <dbReference type="Proteomes" id="UP000887116"/>
    </source>
</evidence>
<organism evidence="1 2">
    <name type="scientific">Trichonephila clavata</name>
    <name type="common">Joro spider</name>
    <name type="synonym">Nephila clavata</name>
    <dbReference type="NCBI Taxonomy" id="2740835"/>
    <lineage>
        <taxon>Eukaryota</taxon>
        <taxon>Metazoa</taxon>
        <taxon>Ecdysozoa</taxon>
        <taxon>Arthropoda</taxon>
        <taxon>Chelicerata</taxon>
        <taxon>Arachnida</taxon>
        <taxon>Araneae</taxon>
        <taxon>Araneomorphae</taxon>
        <taxon>Entelegynae</taxon>
        <taxon>Araneoidea</taxon>
        <taxon>Nephilidae</taxon>
        <taxon>Trichonephila</taxon>
    </lineage>
</organism>
<evidence type="ECO:0000313" key="1">
    <source>
        <dbReference type="EMBL" id="GFQ91082.1"/>
    </source>
</evidence>
<protein>
    <submittedName>
        <fullName evidence="1">Uncharacterized protein</fullName>
    </submittedName>
</protein>
<dbReference type="AlphaFoldDB" id="A0A8X6IB53"/>
<dbReference type="Proteomes" id="UP000887116">
    <property type="component" value="Unassembled WGS sequence"/>
</dbReference>